<reference evidence="2" key="1">
    <citation type="journal article" date="2019" name="Int. J. Syst. Evol. Microbiol.">
        <title>The Global Catalogue of Microorganisms (GCM) 10K type strain sequencing project: providing services to taxonomists for standard genome sequencing and annotation.</title>
        <authorList>
            <consortium name="The Broad Institute Genomics Platform"/>
            <consortium name="The Broad Institute Genome Sequencing Center for Infectious Disease"/>
            <person name="Wu L."/>
            <person name="Ma J."/>
        </authorList>
    </citation>
    <scope>NUCLEOTIDE SEQUENCE [LARGE SCALE GENOMIC DNA]</scope>
    <source>
        <strain evidence="2">JCM 17986</strain>
    </source>
</reference>
<comment type="caution">
    <text evidence="1">The sequence shown here is derived from an EMBL/GenBank/DDBJ whole genome shotgun (WGS) entry which is preliminary data.</text>
</comment>
<keyword evidence="2" id="KW-1185">Reference proteome</keyword>
<proteinExistence type="predicted"/>
<name>A0ABP9HF31_9ACTN</name>
<dbReference type="Proteomes" id="UP001500466">
    <property type="component" value="Unassembled WGS sequence"/>
</dbReference>
<organism evidence="1 2">
    <name type="scientific">Yinghuangia aomiensis</name>
    <dbReference type="NCBI Taxonomy" id="676205"/>
    <lineage>
        <taxon>Bacteria</taxon>
        <taxon>Bacillati</taxon>
        <taxon>Actinomycetota</taxon>
        <taxon>Actinomycetes</taxon>
        <taxon>Kitasatosporales</taxon>
        <taxon>Streptomycetaceae</taxon>
        <taxon>Yinghuangia</taxon>
    </lineage>
</organism>
<evidence type="ECO:0000313" key="2">
    <source>
        <dbReference type="Proteomes" id="UP001500466"/>
    </source>
</evidence>
<gene>
    <name evidence="1" type="ORF">GCM10023205_38340</name>
</gene>
<sequence>MRHGESGDGAASASERRALESCGGITMVTIPGASFLTPDEDPAPVARLIGDARTSQRNSRAG</sequence>
<protein>
    <submittedName>
        <fullName evidence="1">Uncharacterized protein</fullName>
    </submittedName>
</protein>
<evidence type="ECO:0000313" key="1">
    <source>
        <dbReference type="EMBL" id="GAA4969390.1"/>
    </source>
</evidence>
<dbReference type="RefSeq" id="WP_345676752.1">
    <property type="nucleotide sequence ID" value="NZ_BAABHS010000012.1"/>
</dbReference>
<accession>A0ABP9HF31</accession>
<dbReference type="EMBL" id="BAABHS010000012">
    <property type="protein sequence ID" value="GAA4969390.1"/>
    <property type="molecule type" value="Genomic_DNA"/>
</dbReference>